<reference evidence="3 4" key="1">
    <citation type="submission" date="2016-11" db="EMBL/GenBank/DDBJ databases">
        <authorList>
            <person name="Jaros S."/>
            <person name="Januszkiewicz K."/>
            <person name="Wedrychowicz H."/>
        </authorList>
    </citation>
    <scope>NUCLEOTIDE SEQUENCE [LARGE SCALE GENOMIC DNA]</scope>
    <source>
        <strain evidence="3 4">CGMCC 1.12145</strain>
    </source>
</reference>
<keyword evidence="4" id="KW-1185">Reference proteome</keyword>
<keyword evidence="1" id="KW-0732">Signal</keyword>
<dbReference type="EMBL" id="FPJE01000023">
    <property type="protein sequence ID" value="SFW70375.1"/>
    <property type="molecule type" value="Genomic_DNA"/>
</dbReference>
<dbReference type="InterPro" id="IPR049293">
    <property type="entry name" value="DUF6843"/>
</dbReference>
<dbReference type="Proteomes" id="UP000182248">
    <property type="component" value="Unassembled WGS sequence"/>
</dbReference>
<gene>
    <name evidence="3" type="ORF">SAMN02927921_03458</name>
</gene>
<dbReference type="Pfam" id="PF20862">
    <property type="entry name" value="DUF6843"/>
    <property type="match status" value="1"/>
</dbReference>
<dbReference type="STRING" id="1150368.SAMN02927921_03458"/>
<evidence type="ECO:0000313" key="4">
    <source>
        <dbReference type="Proteomes" id="UP000182248"/>
    </source>
</evidence>
<evidence type="ECO:0000256" key="1">
    <source>
        <dbReference type="SAM" id="SignalP"/>
    </source>
</evidence>
<dbReference type="OrthoDB" id="980638at2"/>
<organism evidence="3 4">
    <name type="scientific">Sinomicrobium oceani</name>
    <dbReference type="NCBI Taxonomy" id="1150368"/>
    <lineage>
        <taxon>Bacteria</taxon>
        <taxon>Pseudomonadati</taxon>
        <taxon>Bacteroidota</taxon>
        <taxon>Flavobacteriia</taxon>
        <taxon>Flavobacteriales</taxon>
        <taxon>Flavobacteriaceae</taxon>
        <taxon>Sinomicrobium</taxon>
    </lineage>
</organism>
<dbReference type="RefSeq" id="WP_072318703.1">
    <property type="nucleotide sequence ID" value="NZ_FPJE01000023.1"/>
</dbReference>
<name>A0A1K1RDW5_9FLAO</name>
<evidence type="ECO:0000313" key="3">
    <source>
        <dbReference type="EMBL" id="SFW70375.1"/>
    </source>
</evidence>
<accession>A0A1K1RDW5</accession>
<proteinExistence type="predicted"/>
<evidence type="ECO:0000259" key="2">
    <source>
        <dbReference type="Pfam" id="PF20862"/>
    </source>
</evidence>
<feature type="domain" description="DUF6843" evidence="2">
    <location>
        <begin position="26"/>
        <end position="137"/>
    </location>
</feature>
<dbReference type="AlphaFoldDB" id="A0A1K1RDW5"/>
<feature type="chain" id="PRO_5012679041" description="DUF6843 domain-containing protein" evidence="1">
    <location>
        <begin position="20"/>
        <end position="167"/>
    </location>
</feature>
<sequence>MNFKINIPVLLFVALSVFAGCGRSGEEAIFVVPENYTGYILVIYDQENGAEKEYKDKARIYRIPSNGILLSKFPTNPGWSDFPKFYYRNIDQENEIRFTMDRELPADTVIATGGSSGYASRDSEGKKGIRFVQYYIGTKDQIDEAYEEAENLDIVKLVDTSQTREGL</sequence>
<dbReference type="PROSITE" id="PS51257">
    <property type="entry name" value="PROKAR_LIPOPROTEIN"/>
    <property type="match status" value="1"/>
</dbReference>
<protein>
    <recommendedName>
        <fullName evidence="2">DUF6843 domain-containing protein</fullName>
    </recommendedName>
</protein>
<feature type="signal peptide" evidence="1">
    <location>
        <begin position="1"/>
        <end position="19"/>
    </location>
</feature>